<name>A0A0H5DQG9_9BACT</name>
<protein>
    <submittedName>
        <fullName evidence="1">Putative membrane protein</fullName>
    </submittedName>
</protein>
<dbReference type="AlphaFoldDB" id="A0A0H5DQG9"/>
<reference evidence="2" key="1">
    <citation type="submission" date="2015-06" db="EMBL/GenBank/DDBJ databases">
        <authorList>
            <person name="Bertelli C."/>
        </authorList>
    </citation>
    <scope>NUCLEOTIDE SEQUENCE [LARGE SCALE GENOMIC DNA]</scope>
    <source>
        <strain evidence="2">CRIB-30</strain>
    </source>
</reference>
<gene>
    <name evidence="1" type="ORF">ELAC_0449</name>
</gene>
<sequence>MIHMRRKRSALAFFSLAWIILSSFLFVKMLPGASQRQEWEGVMDMRSQKGLKTHQKAVVKRSNGRKEIYLAQEDGTRRRLSEIRYGNSTLLFDAFHSKKSIKEKLEDVQLIDEVREGSLERNPSISILDAKSAVLDFDTGELQALDVTFRQLDIREDGTWENPTLVGKAKKARGNFLQAQAGFEAEDFEGTFRKARQEIP</sequence>
<dbReference type="Proteomes" id="UP000220251">
    <property type="component" value="Unassembled WGS sequence"/>
</dbReference>
<evidence type="ECO:0000313" key="1">
    <source>
        <dbReference type="EMBL" id="CRX37804.1"/>
    </source>
</evidence>
<evidence type="ECO:0000313" key="2">
    <source>
        <dbReference type="Proteomes" id="UP000220251"/>
    </source>
</evidence>
<keyword evidence="2" id="KW-1185">Reference proteome</keyword>
<proteinExistence type="predicted"/>
<organism evidence="1 2">
    <name type="scientific">Estrella lausannensis</name>
    <dbReference type="NCBI Taxonomy" id="483423"/>
    <lineage>
        <taxon>Bacteria</taxon>
        <taxon>Pseudomonadati</taxon>
        <taxon>Chlamydiota</taxon>
        <taxon>Chlamydiia</taxon>
        <taxon>Parachlamydiales</taxon>
        <taxon>Candidatus Criblamydiaceae</taxon>
        <taxon>Estrella</taxon>
    </lineage>
</organism>
<accession>A0A0H5DQG9</accession>
<dbReference type="EMBL" id="CWGJ01000006">
    <property type="protein sequence ID" value="CRX37804.1"/>
    <property type="molecule type" value="Genomic_DNA"/>
</dbReference>